<feature type="transmembrane region" description="Helical" evidence="8">
    <location>
        <begin position="96"/>
        <end position="117"/>
    </location>
</feature>
<keyword evidence="4 8" id="KW-0812">Transmembrane</keyword>
<dbReference type="GO" id="GO:0005381">
    <property type="term" value="F:iron ion transmembrane transporter activity"/>
    <property type="evidence" value="ECO:0007669"/>
    <property type="project" value="UniProtKB-UniRule"/>
</dbReference>
<dbReference type="Proteomes" id="UP000235145">
    <property type="component" value="Unassembled WGS sequence"/>
</dbReference>
<evidence type="ECO:0000256" key="8">
    <source>
        <dbReference type="RuleBase" id="RU365065"/>
    </source>
</evidence>
<keyword evidence="11" id="KW-1185">Reference proteome</keyword>
<keyword evidence="3 8" id="KW-0813">Transport</keyword>
<feature type="transmembrane region" description="Helical" evidence="8">
    <location>
        <begin position="220"/>
        <end position="244"/>
    </location>
</feature>
<feature type="region of interest" description="Disordered" evidence="9">
    <location>
        <begin position="152"/>
        <end position="173"/>
    </location>
</feature>
<reference evidence="10 11" key="1">
    <citation type="journal article" date="2017" name="Nat. Commun.">
        <title>Genome assembly with in vitro proximity ligation data and whole-genome triplication in lettuce.</title>
        <authorList>
            <person name="Reyes-Chin-Wo S."/>
            <person name="Wang Z."/>
            <person name="Yang X."/>
            <person name="Kozik A."/>
            <person name="Arikit S."/>
            <person name="Song C."/>
            <person name="Xia L."/>
            <person name="Froenicke L."/>
            <person name="Lavelle D.O."/>
            <person name="Truco M.J."/>
            <person name="Xia R."/>
            <person name="Zhu S."/>
            <person name="Xu C."/>
            <person name="Xu H."/>
            <person name="Xu X."/>
            <person name="Cox K."/>
            <person name="Korf I."/>
            <person name="Meyers B.C."/>
            <person name="Michelmore R.W."/>
        </authorList>
    </citation>
    <scope>NUCLEOTIDE SEQUENCE [LARGE SCALE GENOMIC DNA]</scope>
    <source>
        <strain evidence="11">cv. Salinas</strain>
        <tissue evidence="10">Seedlings</tissue>
    </source>
</reference>
<dbReference type="InterPro" id="IPR036259">
    <property type="entry name" value="MFS_trans_sf"/>
</dbReference>
<sequence>MLWINRMWEFSVGLYMINVWPDSLLMAAAYGVVESASTTLFGPFVGQWIDNSTYPKRTNIYSIDLQICTSMVVVISEGHSSNLLTTMNSRIRRIDLICKLFAPVVTGFIISFVSLIASAASLAIWNILSVFLQYWLLNSVYKGIPALQERSKKRGPKSTIATQQEHASSSTSQEQLIQHHDTEDLSEDVSSSNPIVRKFIRRVSNSSFIRAWRVYLQQDVVLPGVSLALLYFTVLSFGTLMTATLEWDGIPVYIIGMGRGISAIIGISATFLYPSMETRISTLRTGLWSIWSQWACLLVCVGSIWVKNNTTSAYLLMAGVAASRLGLWTFDLSVIQQMQDQVSEPNRAVVGGVQNSIQSFWDLMTYIMGLLISNPEDFWKLILVSFWLVTIAAIMYSVHIYRVRNHLFHFDKLLMLFRRCV</sequence>
<evidence type="ECO:0000256" key="7">
    <source>
        <dbReference type="ARBA" id="ARBA00044504"/>
    </source>
</evidence>
<gene>
    <name evidence="10" type="ORF">LSAT_V11C900469950</name>
</gene>
<dbReference type="GO" id="GO:0006826">
    <property type="term" value="P:iron ion transport"/>
    <property type="evidence" value="ECO:0000318"/>
    <property type="project" value="GO_Central"/>
</dbReference>
<evidence type="ECO:0000256" key="5">
    <source>
        <dbReference type="ARBA" id="ARBA00022989"/>
    </source>
</evidence>
<evidence type="ECO:0000256" key="4">
    <source>
        <dbReference type="ARBA" id="ARBA00022692"/>
    </source>
</evidence>
<comment type="caution">
    <text evidence="10">The sequence shown here is derived from an EMBL/GenBank/DDBJ whole genome shotgun (WGS) entry which is preliminary data.</text>
</comment>
<dbReference type="Gene3D" id="1.20.1250.20">
    <property type="entry name" value="MFS general substrate transporter like domains"/>
    <property type="match status" value="1"/>
</dbReference>
<dbReference type="AlphaFoldDB" id="A0A9R1UGX2"/>
<dbReference type="PANTHER" id="PTHR11660">
    <property type="entry name" value="SOLUTE CARRIER FAMILY 40 MEMBER"/>
    <property type="match status" value="1"/>
</dbReference>
<keyword evidence="5 8" id="KW-1133">Transmembrane helix</keyword>
<evidence type="ECO:0000256" key="6">
    <source>
        <dbReference type="ARBA" id="ARBA00023136"/>
    </source>
</evidence>
<keyword evidence="6 8" id="KW-0472">Membrane</keyword>
<feature type="transmembrane region" description="Helical" evidence="8">
    <location>
        <begin position="250"/>
        <end position="273"/>
    </location>
</feature>
<comment type="similarity">
    <text evidence="2 8">Belongs to the ferroportin (FP) (TC 2.A.100) family. SLC40A subfamily.</text>
</comment>
<comment type="caution">
    <text evidence="8">Lacks conserved residue(s) required for the propagation of feature annotation.</text>
</comment>
<dbReference type="SUPFAM" id="SSF103473">
    <property type="entry name" value="MFS general substrate transporter"/>
    <property type="match status" value="1"/>
</dbReference>
<evidence type="ECO:0000256" key="2">
    <source>
        <dbReference type="ARBA" id="ARBA00006279"/>
    </source>
</evidence>
<evidence type="ECO:0000313" key="11">
    <source>
        <dbReference type="Proteomes" id="UP000235145"/>
    </source>
</evidence>
<organism evidence="10 11">
    <name type="scientific">Lactuca sativa</name>
    <name type="common">Garden lettuce</name>
    <dbReference type="NCBI Taxonomy" id="4236"/>
    <lineage>
        <taxon>Eukaryota</taxon>
        <taxon>Viridiplantae</taxon>
        <taxon>Streptophyta</taxon>
        <taxon>Embryophyta</taxon>
        <taxon>Tracheophyta</taxon>
        <taxon>Spermatophyta</taxon>
        <taxon>Magnoliopsida</taxon>
        <taxon>eudicotyledons</taxon>
        <taxon>Gunneridae</taxon>
        <taxon>Pentapetalae</taxon>
        <taxon>asterids</taxon>
        <taxon>campanulids</taxon>
        <taxon>Asterales</taxon>
        <taxon>Asteraceae</taxon>
        <taxon>Cichorioideae</taxon>
        <taxon>Cichorieae</taxon>
        <taxon>Lactucinae</taxon>
        <taxon>Lactuca</taxon>
    </lineage>
</organism>
<feature type="transmembrane region" description="Helical" evidence="8">
    <location>
        <begin position="285"/>
        <end position="306"/>
    </location>
</feature>
<dbReference type="Pfam" id="PF06963">
    <property type="entry name" value="FPN1"/>
    <property type="match status" value="2"/>
</dbReference>
<keyword evidence="8" id="KW-0406">Ion transport</keyword>
<proteinExistence type="inferred from homology"/>
<dbReference type="GO" id="GO:0016020">
    <property type="term" value="C:membrane"/>
    <property type="evidence" value="ECO:0007669"/>
    <property type="project" value="UniProtKB-SubCell"/>
</dbReference>
<comment type="similarity">
    <text evidence="7">Belongs to the major facilitator superfamily. Phosphate:H(+) symporter (TC 2.A.1.9) family.</text>
</comment>
<evidence type="ECO:0000256" key="1">
    <source>
        <dbReference type="ARBA" id="ARBA00004141"/>
    </source>
</evidence>
<feature type="compositionally biased region" description="Polar residues" evidence="9">
    <location>
        <begin position="159"/>
        <end position="173"/>
    </location>
</feature>
<feature type="transmembrane region" description="Helical" evidence="8">
    <location>
        <begin position="378"/>
        <end position="398"/>
    </location>
</feature>
<protein>
    <recommendedName>
        <fullName evidence="8">Solute carrier family 40 member</fullName>
    </recommendedName>
</protein>
<feature type="transmembrane region" description="Helical" evidence="8">
    <location>
        <begin position="123"/>
        <end position="144"/>
    </location>
</feature>
<accession>A0A9R1UGX2</accession>
<comment type="subcellular location">
    <subcellularLocation>
        <location evidence="1 8">Membrane</location>
        <topology evidence="1 8">Multi-pass membrane protein</topology>
    </subcellularLocation>
</comment>
<evidence type="ECO:0000313" key="10">
    <source>
        <dbReference type="EMBL" id="KAJ0186758.1"/>
    </source>
</evidence>
<comment type="function">
    <text evidence="8">May be involved in iron transport and iron homeostasis.</text>
</comment>
<name>A0A9R1UGX2_LACSA</name>
<dbReference type="InterPro" id="IPR009716">
    <property type="entry name" value="Ferroportin-1"/>
</dbReference>
<evidence type="ECO:0000256" key="3">
    <source>
        <dbReference type="ARBA" id="ARBA00022448"/>
    </source>
</evidence>
<dbReference type="PANTHER" id="PTHR11660:SF57">
    <property type="entry name" value="SOLUTE CARRIER FAMILY 40 MEMBER"/>
    <property type="match status" value="1"/>
</dbReference>
<dbReference type="EMBL" id="NBSK02000009">
    <property type="protein sequence ID" value="KAJ0186758.1"/>
    <property type="molecule type" value="Genomic_DNA"/>
</dbReference>
<evidence type="ECO:0000256" key="9">
    <source>
        <dbReference type="SAM" id="MobiDB-lite"/>
    </source>
</evidence>